<organism evidence="1 2">
    <name type="scientific">Brevibacillus fulvus</name>
    <dbReference type="NCBI Taxonomy" id="1125967"/>
    <lineage>
        <taxon>Bacteria</taxon>
        <taxon>Bacillati</taxon>
        <taxon>Bacillota</taxon>
        <taxon>Bacilli</taxon>
        <taxon>Bacillales</taxon>
        <taxon>Paenibacillaceae</taxon>
        <taxon>Brevibacillus</taxon>
    </lineage>
</organism>
<keyword evidence="2" id="KW-1185">Reference proteome</keyword>
<gene>
    <name evidence="1" type="ORF">JOD01_002032</name>
</gene>
<protein>
    <submittedName>
        <fullName evidence="1">Uncharacterized protein</fullName>
    </submittedName>
</protein>
<proteinExistence type="predicted"/>
<name>A0A938XZG4_9BACL</name>
<evidence type="ECO:0000313" key="2">
    <source>
        <dbReference type="Proteomes" id="UP000717624"/>
    </source>
</evidence>
<sequence length="119" mass="13424">MLTQQQPLQQQVRFSTQAFLILCRLFDGCYDELKENHSLQERVESIAASLLSGVTALQEQTRAPQEVVLTLSFADCYFLRKLLHEVLPRAAEDGKLAVWIEECIRALEQTGGADEQTNA</sequence>
<dbReference type="Proteomes" id="UP000717624">
    <property type="component" value="Unassembled WGS sequence"/>
</dbReference>
<dbReference type="EMBL" id="JAFBEB010000006">
    <property type="protein sequence ID" value="MBM7590428.1"/>
    <property type="molecule type" value="Genomic_DNA"/>
</dbReference>
<dbReference type="AlphaFoldDB" id="A0A938XZG4"/>
<accession>A0A938XZG4</accession>
<reference evidence="1" key="1">
    <citation type="submission" date="2021-01" db="EMBL/GenBank/DDBJ databases">
        <title>Genomic Encyclopedia of Type Strains, Phase IV (KMG-IV): sequencing the most valuable type-strain genomes for metagenomic binning, comparative biology and taxonomic classification.</title>
        <authorList>
            <person name="Goeker M."/>
        </authorList>
    </citation>
    <scope>NUCLEOTIDE SEQUENCE</scope>
    <source>
        <strain evidence="1">DSM 25523</strain>
    </source>
</reference>
<comment type="caution">
    <text evidence="1">The sequence shown here is derived from an EMBL/GenBank/DDBJ whole genome shotgun (WGS) entry which is preliminary data.</text>
</comment>
<evidence type="ECO:0000313" key="1">
    <source>
        <dbReference type="EMBL" id="MBM7590428.1"/>
    </source>
</evidence>
<dbReference type="RefSeq" id="WP_204518182.1">
    <property type="nucleotide sequence ID" value="NZ_BAABIN010000002.1"/>
</dbReference>